<evidence type="ECO:0000313" key="9">
    <source>
        <dbReference type="EMBL" id="STU60448.1"/>
    </source>
</evidence>
<dbReference type="Gene3D" id="4.10.1250.10">
    <property type="entry name" value="Aminomethyltransferase fragment"/>
    <property type="match status" value="1"/>
</dbReference>
<evidence type="ECO:0000256" key="6">
    <source>
        <dbReference type="ARBA" id="ARBA00047665"/>
    </source>
</evidence>
<dbReference type="Proteomes" id="UP000255382">
    <property type="component" value="Unassembled WGS sequence"/>
</dbReference>
<keyword evidence="10" id="KW-1185">Reference proteome</keyword>
<evidence type="ECO:0000256" key="2">
    <source>
        <dbReference type="ARBA" id="ARBA00012616"/>
    </source>
</evidence>
<reference evidence="9 10" key="1">
    <citation type="submission" date="2018-06" db="EMBL/GenBank/DDBJ databases">
        <authorList>
            <consortium name="Pathogen Informatics"/>
            <person name="Doyle S."/>
        </authorList>
    </citation>
    <scope>NUCLEOTIDE SEQUENCE [LARGE SCALE GENOMIC DNA]</scope>
    <source>
        <strain evidence="9 10">NCTC5050</strain>
    </source>
</reference>
<dbReference type="GO" id="GO:0008168">
    <property type="term" value="F:methyltransferase activity"/>
    <property type="evidence" value="ECO:0007669"/>
    <property type="project" value="UniProtKB-KW"/>
</dbReference>
<dbReference type="InterPro" id="IPR029043">
    <property type="entry name" value="GcvT/YgfZ_C"/>
</dbReference>
<dbReference type="EMBL" id="UGLZ01000004">
    <property type="protein sequence ID" value="STU60448.1"/>
    <property type="molecule type" value="Genomic_DNA"/>
</dbReference>
<keyword evidence="9" id="KW-0489">Methyltransferase</keyword>
<dbReference type="GO" id="GO:0006546">
    <property type="term" value="P:glycine catabolic process"/>
    <property type="evidence" value="ECO:0007669"/>
    <property type="project" value="InterPro"/>
</dbReference>
<dbReference type="EC" id="2.1.2.10" evidence="2"/>
<gene>
    <name evidence="9" type="primary">gcvT_2</name>
    <name evidence="9" type="ORF">NCTC5050_00591</name>
</gene>
<dbReference type="GO" id="GO:0005960">
    <property type="term" value="C:glycine cleavage complex"/>
    <property type="evidence" value="ECO:0007669"/>
    <property type="project" value="InterPro"/>
</dbReference>
<dbReference type="Pfam" id="PF01571">
    <property type="entry name" value="GCV_T"/>
    <property type="match status" value="1"/>
</dbReference>
<accession>A0A377Z388</accession>
<evidence type="ECO:0000256" key="4">
    <source>
        <dbReference type="ARBA" id="ARBA00022679"/>
    </source>
</evidence>
<dbReference type="SUPFAM" id="SSF101790">
    <property type="entry name" value="Aminomethyltransferase beta-barrel domain"/>
    <property type="match status" value="1"/>
</dbReference>
<dbReference type="InterPro" id="IPR006223">
    <property type="entry name" value="GcvT"/>
</dbReference>
<protein>
    <recommendedName>
        <fullName evidence="2">aminomethyltransferase</fullName>
        <ecNumber evidence="2">2.1.2.10</ecNumber>
    </recommendedName>
    <alternativeName>
        <fullName evidence="5">Glycine cleavage system T protein</fullName>
    </alternativeName>
</protein>
<dbReference type="PANTHER" id="PTHR43757:SF2">
    <property type="entry name" value="AMINOMETHYLTRANSFERASE, MITOCHONDRIAL"/>
    <property type="match status" value="1"/>
</dbReference>
<feature type="domain" description="Aminomethyltransferase C-terminal" evidence="8">
    <location>
        <begin position="104"/>
        <end position="181"/>
    </location>
</feature>
<dbReference type="GO" id="GO:0008483">
    <property type="term" value="F:transaminase activity"/>
    <property type="evidence" value="ECO:0007669"/>
    <property type="project" value="UniProtKB-KW"/>
</dbReference>
<keyword evidence="3" id="KW-0032">Aminotransferase</keyword>
<keyword evidence="4 9" id="KW-0808">Transferase</keyword>
<dbReference type="SUPFAM" id="SSF103025">
    <property type="entry name" value="Folate-binding domain"/>
    <property type="match status" value="1"/>
</dbReference>
<evidence type="ECO:0000256" key="1">
    <source>
        <dbReference type="ARBA" id="ARBA00008609"/>
    </source>
</evidence>
<name>A0A377Z388_KLEPO</name>
<dbReference type="NCBIfam" id="TIGR00528">
    <property type="entry name" value="gcvT"/>
    <property type="match status" value="1"/>
</dbReference>
<proteinExistence type="inferred from homology"/>
<comment type="catalytic activity">
    <reaction evidence="6">
        <text>N(6)-[(R)-S(8)-aminomethyldihydrolipoyl]-L-lysyl-[protein] + (6S)-5,6,7,8-tetrahydrofolate = N(6)-[(R)-dihydrolipoyl]-L-lysyl-[protein] + (6R)-5,10-methylene-5,6,7,8-tetrahydrofolate + NH4(+)</text>
        <dbReference type="Rhea" id="RHEA:16945"/>
        <dbReference type="Rhea" id="RHEA-COMP:10475"/>
        <dbReference type="Rhea" id="RHEA-COMP:10492"/>
        <dbReference type="ChEBI" id="CHEBI:15636"/>
        <dbReference type="ChEBI" id="CHEBI:28938"/>
        <dbReference type="ChEBI" id="CHEBI:57453"/>
        <dbReference type="ChEBI" id="CHEBI:83100"/>
        <dbReference type="ChEBI" id="CHEBI:83143"/>
        <dbReference type="EC" id="2.1.2.10"/>
    </reaction>
</comment>
<dbReference type="Pfam" id="PF08669">
    <property type="entry name" value="GCV_T_C"/>
    <property type="match status" value="1"/>
</dbReference>
<dbReference type="GO" id="GO:0032259">
    <property type="term" value="P:methylation"/>
    <property type="evidence" value="ECO:0007669"/>
    <property type="project" value="UniProtKB-KW"/>
</dbReference>
<dbReference type="Gene3D" id="3.30.1360.120">
    <property type="entry name" value="Probable tRNA modification gtpase trme, domain 1"/>
    <property type="match status" value="1"/>
</dbReference>
<dbReference type="PANTHER" id="PTHR43757">
    <property type="entry name" value="AMINOMETHYLTRANSFERASE"/>
    <property type="match status" value="1"/>
</dbReference>
<dbReference type="InterPro" id="IPR006222">
    <property type="entry name" value="GCVT_N"/>
</dbReference>
<dbReference type="InterPro" id="IPR028896">
    <property type="entry name" value="GcvT/YgfZ/DmdA"/>
</dbReference>
<feature type="domain" description="GCVT N-terminal" evidence="7">
    <location>
        <begin position="6"/>
        <end position="82"/>
    </location>
</feature>
<dbReference type="FunFam" id="2.40.30.110:FF:000001">
    <property type="entry name" value="Aminomethyltransferase"/>
    <property type="match status" value="1"/>
</dbReference>
<organism evidence="9 10">
    <name type="scientific">Klebsiella pneumoniae subsp. ozaenae</name>
    <dbReference type="NCBI Taxonomy" id="574"/>
    <lineage>
        <taxon>Bacteria</taxon>
        <taxon>Pseudomonadati</taxon>
        <taxon>Pseudomonadota</taxon>
        <taxon>Gammaproteobacteria</taxon>
        <taxon>Enterobacterales</taxon>
        <taxon>Enterobacteriaceae</taxon>
        <taxon>Klebsiella/Raoultella group</taxon>
        <taxon>Klebsiella</taxon>
        <taxon>Klebsiella pneumoniae complex</taxon>
    </lineage>
</organism>
<dbReference type="AlphaFoldDB" id="A0A377Z388"/>
<evidence type="ECO:0000256" key="3">
    <source>
        <dbReference type="ARBA" id="ARBA00022576"/>
    </source>
</evidence>
<dbReference type="InterPro" id="IPR027266">
    <property type="entry name" value="TrmE/GcvT-like"/>
</dbReference>
<sequence>MQAGDLFIATTGYTGEAGYEIAMPNEQAADFWRGLLDAGVKPCGLGARDTLRLEAGMNLYGQEMDEGVSPLAANMGWTIAWEPADRNFIGREALEMQREKGTEQLVGLVMTEKGVLRGGLPVRFTDSDGNQKEGIITSGTFSPTLGYSIALARVPAGIGDTAVVQIRNREMPVKVTKPGFVRNGKAIV</sequence>
<dbReference type="InterPro" id="IPR013977">
    <property type="entry name" value="GcvT_C"/>
</dbReference>
<dbReference type="GO" id="GO:0005829">
    <property type="term" value="C:cytosol"/>
    <property type="evidence" value="ECO:0007669"/>
    <property type="project" value="TreeGrafter"/>
</dbReference>
<dbReference type="FunFam" id="4.10.1250.10:FF:000001">
    <property type="entry name" value="Aminomethyltransferase"/>
    <property type="match status" value="1"/>
</dbReference>
<evidence type="ECO:0000256" key="5">
    <source>
        <dbReference type="ARBA" id="ARBA00031395"/>
    </source>
</evidence>
<evidence type="ECO:0000313" key="10">
    <source>
        <dbReference type="Proteomes" id="UP000255382"/>
    </source>
</evidence>
<evidence type="ECO:0000259" key="7">
    <source>
        <dbReference type="Pfam" id="PF01571"/>
    </source>
</evidence>
<comment type="similarity">
    <text evidence="1">Belongs to the GcvT family.</text>
</comment>
<dbReference type="Gene3D" id="2.40.30.110">
    <property type="entry name" value="Aminomethyltransferase beta-barrel domains"/>
    <property type="match status" value="1"/>
</dbReference>
<evidence type="ECO:0000259" key="8">
    <source>
        <dbReference type="Pfam" id="PF08669"/>
    </source>
</evidence>
<dbReference type="GO" id="GO:0004047">
    <property type="term" value="F:aminomethyltransferase activity"/>
    <property type="evidence" value="ECO:0007669"/>
    <property type="project" value="UniProtKB-EC"/>
</dbReference>